<dbReference type="GO" id="GO:0004519">
    <property type="term" value="F:endonuclease activity"/>
    <property type="evidence" value="ECO:0007669"/>
    <property type="project" value="UniProtKB-KW"/>
</dbReference>
<dbReference type="PANTHER" id="PTHR36181:SF3">
    <property type="entry name" value="INTRON-ENCODED DNA ENDONUCLEASE AI5 BETA"/>
    <property type="match status" value="1"/>
</dbReference>
<dbReference type="GO" id="GO:0005739">
    <property type="term" value="C:mitochondrion"/>
    <property type="evidence" value="ECO:0007669"/>
    <property type="project" value="UniProtKB-ARBA"/>
</dbReference>
<dbReference type="InterPro" id="IPR027434">
    <property type="entry name" value="Homing_endonucl"/>
</dbReference>
<dbReference type="InterPro" id="IPR051289">
    <property type="entry name" value="LAGLIDADG_Endonuclease"/>
</dbReference>
<dbReference type="Pfam" id="PF00961">
    <property type="entry name" value="LAGLIDADG_1"/>
    <property type="match status" value="1"/>
</dbReference>
<keyword evidence="3" id="KW-0496">Mitochondrion</keyword>
<gene>
    <name evidence="3" type="ORF">C0995_000025</name>
</gene>
<comment type="function">
    <text evidence="1">Mitochondrial DNA endonuclease involved in intron homing.</text>
</comment>
<dbReference type="SUPFAM" id="SSF55608">
    <property type="entry name" value="Homing endonucleases"/>
    <property type="match status" value="1"/>
</dbReference>
<geneLocation type="mitochondrion" evidence="3"/>
<evidence type="ECO:0000313" key="3">
    <source>
        <dbReference type="EMBL" id="AYE93202.1"/>
    </source>
</evidence>
<dbReference type="AlphaFoldDB" id="A0A386TYC6"/>
<feature type="domain" description="Homing endonuclease LAGLIDADG" evidence="2">
    <location>
        <begin position="1"/>
        <end position="64"/>
    </location>
</feature>
<accession>A0A386TYC6</accession>
<dbReference type="EMBL" id="MH725795">
    <property type="protein sequence ID" value="AYE93202.1"/>
    <property type="molecule type" value="Genomic_DNA"/>
</dbReference>
<proteinExistence type="predicted"/>
<keyword evidence="3" id="KW-0255">Endonuclease</keyword>
<keyword evidence="3" id="KW-0378">Hydrolase</keyword>
<sequence>MQKIREFLDVKIVTKIQRNKPNYIELAYEVRTTKKSSCDILINYLTNFPLFSSKYLDYFNWSEFHHIRISKQYKSLGGTLNLIFLKNSMNTKRTQFNWDSLNRFYC</sequence>
<protein>
    <submittedName>
        <fullName evidence="3">LAGLIDADG homing endonuclease</fullName>
    </submittedName>
</protein>
<reference evidence="3" key="1">
    <citation type="submission" date="2018-08" db="EMBL/GenBank/DDBJ databases">
        <title>Comparative mitochondrial genomics of the basidiomycete Termitomyces.</title>
        <authorList>
            <person name="Nieuwenhuis M."/>
        </authorList>
    </citation>
    <scope>NUCLEOTIDE SEQUENCE</scope>
    <source>
        <strain evidence="3">Mi166</strain>
    </source>
</reference>
<evidence type="ECO:0000256" key="1">
    <source>
        <dbReference type="ARBA" id="ARBA00002670"/>
    </source>
</evidence>
<dbReference type="InterPro" id="IPR004860">
    <property type="entry name" value="LAGLIDADG_dom"/>
</dbReference>
<dbReference type="Gene3D" id="3.10.28.10">
    <property type="entry name" value="Homing endonucleases"/>
    <property type="match status" value="1"/>
</dbReference>
<name>A0A386TYC6_9AGAR</name>
<organism evidence="3">
    <name type="scientific">Termitomyces sp</name>
    <dbReference type="NCBI Taxonomy" id="1916073"/>
    <lineage>
        <taxon>Eukaryota</taxon>
        <taxon>Fungi</taxon>
        <taxon>Dikarya</taxon>
        <taxon>Basidiomycota</taxon>
        <taxon>Agaricomycotina</taxon>
        <taxon>Agaricomycetes</taxon>
        <taxon>Agaricomycetidae</taxon>
        <taxon>Agaricales</taxon>
        <taxon>Tricholomatineae</taxon>
        <taxon>Lyophyllaceae</taxon>
        <taxon>Termitomyces</taxon>
    </lineage>
</organism>
<evidence type="ECO:0000259" key="2">
    <source>
        <dbReference type="Pfam" id="PF00961"/>
    </source>
</evidence>
<keyword evidence="3" id="KW-0540">Nuclease</keyword>
<dbReference type="PANTHER" id="PTHR36181">
    <property type="entry name" value="INTRON-ENCODED ENDONUCLEASE AI3-RELATED"/>
    <property type="match status" value="1"/>
</dbReference>